<dbReference type="InterPro" id="IPR020022">
    <property type="entry name" value="N-acetyl_sugar_amidoTrfase"/>
</dbReference>
<gene>
    <name evidence="1" type="ORF">METZ01_LOCUS246503</name>
</gene>
<name>A0A382I2X5_9ZZZZ</name>
<sequence length="242" mass="28091">MPDTRPGIKLDEKNICTGCLNFEKQKSTDWDKRFDEFKKLCDKYRGCNGNGYDCAIAVSGGKDSHFQTYYLKEVMKMNPVLLTVANIDWTETGRDNLNNLSETFGCDIIMFQPNRKVARKMFRKAFEEIGSPSWYLDYLMYSFPVSMTMKLGIKLLVYGEDVNYVYGGKYDTETPSAMSQPLNDVSKPMWEKWFEDGTVSQKEMESIKQPSAEECEKYGLEPIYLSYFIPWNSHHNFEVAKK</sequence>
<evidence type="ECO:0008006" key="2">
    <source>
        <dbReference type="Google" id="ProtNLM"/>
    </source>
</evidence>
<dbReference type="AlphaFoldDB" id="A0A382I2X5"/>
<dbReference type="SUPFAM" id="SSF52402">
    <property type="entry name" value="Adenine nucleotide alpha hydrolases-like"/>
    <property type="match status" value="1"/>
</dbReference>
<reference evidence="1" key="1">
    <citation type="submission" date="2018-05" db="EMBL/GenBank/DDBJ databases">
        <authorList>
            <person name="Lanie J.A."/>
            <person name="Ng W.-L."/>
            <person name="Kazmierczak K.M."/>
            <person name="Andrzejewski T.M."/>
            <person name="Davidsen T.M."/>
            <person name="Wayne K.J."/>
            <person name="Tettelin H."/>
            <person name="Glass J.I."/>
            <person name="Rusch D."/>
            <person name="Podicherti R."/>
            <person name="Tsui H.-C.T."/>
            <person name="Winkler M.E."/>
        </authorList>
    </citation>
    <scope>NUCLEOTIDE SEQUENCE</scope>
</reference>
<protein>
    <recommendedName>
        <fullName evidence="2">Phosphoadenosine phosphosulphate reductase domain-containing protein</fullName>
    </recommendedName>
</protein>
<proteinExistence type="predicted"/>
<feature type="non-terminal residue" evidence="1">
    <location>
        <position position="242"/>
    </location>
</feature>
<accession>A0A382I2X5</accession>
<dbReference type="EMBL" id="UINC01064718">
    <property type="protein sequence ID" value="SVB93649.1"/>
    <property type="molecule type" value="Genomic_DNA"/>
</dbReference>
<evidence type="ECO:0000313" key="1">
    <source>
        <dbReference type="EMBL" id="SVB93649.1"/>
    </source>
</evidence>
<dbReference type="NCBIfam" id="TIGR03573">
    <property type="entry name" value="WbuX"/>
    <property type="match status" value="1"/>
</dbReference>
<organism evidence="1">
    <name type="scientific">marine metagenome</name>
    <dbReference type="NCBI Taxonomy" id="408172"/>
    <lineage>
        <taxon>unclassified sequences</taxon>
        <taxon>metagenomes</taxon>
        <taxon>ecological metagenomes</taxon>
    </lineage>
</organism>